<accession>A0A411YHD5</accession>
<name>A0A411YHD5_9ACTN</name>
<evidence type="ECO:0000313" key="3">
    <source>
        <dbReference type="Proteomes" id="UP000291469"/>
    </source>
</evidence>
<keyword evidence="1" id="KW-1133">Transmembrane helix</keyword>
<reference evidence="2 3" key="1">
    <citation type="submission" date="2019-01" db="EMBL/GenBank/DDBJ databases">
        <title>Egibacter rhizosphaerae EGI 80759T.</title>
        <authorList>
            <person name="Chen D.-D."/>
            <person name="Tian Y."/>
            <person name="Jiao J.-Y."/>
            <person name="Zhang X.-T."/>
            <person name="Zhang Y.-G."/>
            <person name="Zhang Y."/>
            <person name="Xiao M."/>
            <person name="Shu W.-S."/>
            <person name="Li W.-J."/>
        </authorList>
    </citation>
    <scope>NUCLEOTIDE SEQUENCE [LARGE SCALE GENOMIC DNA]</scope>
    <source>
        <strain evidence="2 3">EGI 80759</strain>
    </source>
</reference>
<keyword evidence="1" id="KW-0812">Transmembrane</keyword>
<protein>
    <recommendedName>
        <fullName evidence="4">SPW repeat-containing protein</fullName>
    </recommendedName>
</protein>
<feature type="transmembrane region" description="Helical" evidence="1">
    <location>
        <begin position="20"/>
        <end position="43"/>
    </location>
</feature>
<keyword evidence="3" id="KW-1185">Reference proteome</keyword>
<dbReference type="AlphaFoldDB" id="A0A411YHD5"/>
<dbReference type="EMBL" id="CP036402">
    <property type="protein sequence ID" value="QBI20627.1"/>
    <property type="molecule type" value="Genomic_DNA"/>
</dbReference>
<dbReference type="OrthoDB" id="3790202at2"/>
<feature type="transmembrane region" description="Helical" evidence="1">
    <location>
        <begin position="55"/>
        <end position="76"/>
    </location>
</feature>
<dbReference type="Proteomes" id="UP000291469">
    <property type="component" value="Chromosome"/>
</dbReference>
<evidence type="ECO:0000256" key="1">
    <source>
        <dbReference type="SAM" id="Phobius"/>
    </source>
</evidence>
<organism evidence="2 3">
    <name type="scientific">Egibacter rhizosphaerae</name>
    <dbReference type="NCBI Taxonomy" id="1670831"/>
    <lineage>
        <taxon>Bacteria</taxon>
        <taxon>Bacillati</taxon>
        <taxon>Actinomycetota</taxon>
        <taxon>Nitriliruptoria</taxon>
        <taxon>Egibacterales</taxon>
        <taxon>Egibacteraceae</taxon>
        <taxon>Egibacter</taxon>
    </lineage>
</organism>
<gene>
    <name evidence="2" type="ORF">ER308_14375</name>
</gene>
<evidence type="ECO:0008006" key="4">
    <source>
        <dbReference type="Google" id="ProtNLM"/>
    </source>
</evidence>
<dbReference type="RefSeq" id="WP_131155622.1">
    <property type="nucleotide sequence ID" value="NZ_CP036402.1"/>
</dbReference>
<feature type="transmembrane region" description="Helical" evidence="1">
    <location>
        <begin position="83"/>
        <end position="101"/>
    </location>
</feature>
<feature type="transmembrane region" description="Helical" evidence="1">
    <location>
        <begin position="113"/>
        <end position="134"/>
    </location>
</feature>
<dbReference type="KEGG" id="erz:ER308_14375"/>
<proteinExistence type="predicted"/>
<keyword evidence="1" id="KW-0472">Membrane</keyword>
<evidence type="ECO:0000313" key="2">
    <source>
        <dbReference type="EMBL" id="QBI20627.1"/>
    </source>
</evidence>
<sequence length="144" mass="14598">MSEGTDVTPPQQSSAKRARWPWLGGGQLLLLIAAVPIAFGSFLPWLETALGSFNAIAGPGLATLAGAMLAVCGALLRRRGLALAHAIAAAGIGVGLPLWQVAHTYGLVGAQGWLPGGGMVLVFVGGLGAALAAHRMRRDTAGPR</sequence>